<dbReference type="OrthoDB" id="2440010at2759"/>
<dbReference type="Proteomes" id="UP000789342">
    <property type="component" value="Unassembled WGS sequence"/>
</dbReference>
<name>A0A9N9AB19_9GLOM</name>
<proteinExistence type="predicted"/>
<comment type="caution">
    <text evidence="1">The sequence shown here is derived from an EMBL/GenBank/DDBJ whole genome shotgun (WGS) entry which is preliminary data.</text>
</comment>
<gene>
    <name evidence="1" type="ORF">AMORRO_LOCUS4331</name>
</gene>
<evidence type="ECO:0000313" key="1">
    <source>
        <dbReference type="EMBL" id="CAG8523686.1"/>
    </source>
</evidence>
<evidence type="ECO:0000313" key="2">
    <source>
        <dbReference type="Proteomes" id="UP000789342"/>
    </source>
</evidence>
<organism evidence="1 2">
    <name type="scientific">Acaulospora morrowiae</name>
    <dbReference type="NCBI Taxonomy" id="94023"/>
    <lineage>
        <taxon>Eukaryota</taxon>
        <taxon>Fungi</taxon>
        <taxon>Fungi incertae sedis</taxon>
        <taxon>Mucoromycota</taxon>
        <taxon>Glomeromycotina</taxon>
        <taxon>Glomeromycetes</taxon>
        <taxon>Diversisporales</taxon>
        <taxon>Acaulosporaceae</taxon>
        <taxon>Acaulospora</taxon>
    </lineage>
</organism>
<reference evidence="1" key="1">
    <citation type="submission" date="2021-06" db="EMBL/GenBank/DDBJ databases">
        <authorList>
            <person name="Kallberg Y."/>
            <person name="Tangrot J."/>
            <person name="Rosling A."/>
        </authorList>
    </citation>
    <scope>NUCLEOTIDE SEQUENCE</scope>
    <source>
        <strain evidence="1">CL551</strain>
    </source>
</reference>
<keyword evidence="2" id="KW-1185">Reference proteome</keyword>
<dbReference type="EMBL" id="CAJVPV010002327">
    <property type="protein sequence ID" value="CAG8523686.1"/>
    <property type="molecule type" value="Genomic_DNA"/>
</dbReference>
<feature type="non-terminal residue" evidence="1">
    <location>
        <position position="197"/>
    </location>
</feature>
<sequence length="197" mass="22995">MLKMKLSYYAIQPDTYSGSDLMISIVDYKQNIVLLLASYIVSRSPIEQDKVKKQLIKSCMKFQYMECPKKKKNSETVEFSLCKKRTRLQTGLGVIPNDTTAKEDDSEDDENYGLDYTKNIKKYRISKVSECAKNHGKIKTLTENRKHIYVSVELPHRRNKRPELFRFNEYGDLVIIVDDRNMEHIFGPVIKELVDSL</sequence>
<protein>
    <submittedName>
        <fullName evidence="1">8844_t:CDS:1</fullName>
    </submittedName>
</protein>
<feature type="non-terminal residue" evidence="1">
    <location>
        <position position="1"/>
    </location>
</feature>
<dbReference type="AlphaFoldDB" id="A0A9N9AB19"/>
<accession>A0A9N9AB19</accession>